<dbReference type="GO" id="GO:0006302">
    <property type="term" value="P:double-strand break repair"/>
    <property type="evidence" value="ECO:0007669"/>
    <property type="project" value="TreeGrafter"/>
</dbReference>
<protein>
    <submittedName>
        <fullName evidence="2">AAA family ATPase</fullName>
    </submittedName>
</protein>
<feature type="domain" description="ATPase AAA-type core" evidence="1">
    <location>
        <begin position="274"/>
        <end position="341"/>
    </location>
</feature>
<dbReference type="InterPro" id="IPR003959">
    <property type="entry name" value="ATPase_AAA_core"/>
</dbReference>
<dbReference type="InterPro" id="IPR027417">
    <property type="entry name" value="P-loop_NTPase"/>
</dbReference>
<keyword evidence="3" id="KW-1185">Reference proteome</keyword>
<dbReference type="Gene3D" id="3.40.50.300">
    <property type="entry name" value="P-loop containing nucleotide triphosphate hydrolases"/>
    <property type="match status" value="2"/>
</dbReference>
<dbReference type="Pfam" id="PF13304">
    <property type="entry name" value="AAA_21"/>
    <property type="match status" value="1"/>
</dbReference>
<dbReference type="PANTHER" id="PTHR32182:SF25">
    <property type="entry name" value="SLR1056 PROTEIN"/>
    <property type="match status" value="1"/>
</dbReference>
<dbReference type="GO" id="GO:0005524">
    <property type="term" value="F:ATP binding"/>
    <property type="evidence" value="ECO:0007669"/>
    <property type="project" value="InterPro"/>
</dbReference>
<dbReference type="RefSeq" id="WP_198874596.1">
    <property type="nucleotide sequence ID" value="NZ_JAEKMH010000001.1"/>
</dbReference>
<comment type="caution">
    <text evidence="2">The sequence shown here is derived from an EMBL/GenBank/DDBJ whole genome shotgun (WGS) entry which is preliminary data.</text>
</comment>
<proteinExistence type="predicted"/>
<dbReference type="InterPro" id="IPR014555">
    <property type="entry name" value="RecF-like"/>
</dbReference>
<organism evidence="2 3">
    <name type="scientific">Devosia sediminis</name>
    <dbReference type="NCBI Taxonomy" id="2798801"/>
    <lineage>
        <taxon>Bacteria</taxon>
        <taxon>Pseudomonadati</taxon>
        <taxon>Pseudomonadota</taxon>
        <taxon>Alphaproteobacteria</taxon>
        <taxon>Hyphomicrobiales</taxon>
        <taxon>Devosiaceae</taxon>
        <taxon>Devosia</taxon>
    </lineage>
</organism>
<gene>
    <name evidence="2" type="ORF">JEQ47_01365</name>
</gene>
<dbReference type="PANTHER" id="PTHR32182">
    <property type="entry name" value="DNA REPLICATION AND REPAIR PROTEIN RECF"/>
    <property type="match status" value="1"/>
</dbReference>
<accession>A0A934IUS7</accession>
<dbReference type="EMBL" id="JAEKMH010000001">
    <property type="protein sequence ID" value="MBJ3783355.1"/>
    <property type="molecule type" value="Genomic_DNA"/>
</dbReference>
<evidence type="ECO:0000313" key="3">
    <source>
        <dbReference type="Proteomes" id="UP000602124"/>
    </source>
</evidence>
<sequence length="378" mass="40994">MSLTDLDISFYRSIRSIRFPLRRLTVLVGGNGVGKTNLYRALEMVHAAATGELALNLAREGGLASAMWAGPRKSHEQPRLNFEVGLDTILPGDDEAAFVPRYAVEVGFGDSRYQAVFSEEPQIKSESLVLPGRRSVTLLERKGPAAWYRDESGRLRQLDQPLLASETALSALRGTLPELDAVRHLLSSWRFYHGFRTDAGSPLRRPSLAVTAPTLDADGGNLGAVLATLKHIRGDTGDLDAAVDQAFPGARLQIPPPGRDASFSMIFPEVPQRAFGAAELSDGTLQFLALLGALLAYRLPPFIALNEPETSLHPDLLPALARAIARAATRSQVWVVTHSVPLAEAIAEETGIVPRKVIRRDGATWIEGLSDIGIFPEE</sequence>
<dbReference type="PIRSF" id="PIRSF029347">
    <property type="entry name" value="RecF"/>
    <property type="match status" value="1"/>
</dbReference>
<evidence type="ECO:0000259" key="1">
    <source>
        <dbReference type="Pfam" id="PF13304"/>
    </source>
</evidence>
<dbReference type="GO" id="GO:0016887">
    <property type="term" value="F:ATP hydrolysis activity"/>
    <property type="evidence" value="ECO:0007669"/>
    <property type="project" value="InterPro"/>
</dbReference>
<dbReference type="AlphaFoldDB" id="A0A934IUS7"/>
<evidence type="ECO:0000313" key="2">
    <source>
        <dbReference type="EMBL" id="MBJ3783355.1"/>
    </source>
</evidence>
<reference evidence="2" key="1">
    <citation type="submission" date="2020-12" db="EMBL/GenBank/DDBJ databases">
        <title>Devosia sp. MSA67 isolated from Mo River.</title>
        <authorList>
            <person name="Ma F."/>
            <person name="Zi Z."/>
        </authorList>
    </citation>
    <scope>NUCLEOTIDE SEQUENCE</scope>
    <source>
        <strain evidence="2">MSA67</strain>
    </source>
</reference>
<dbReference type="GO" id="GO:0000731">
    <property type="term" value="P:DNA synthesis involved in DNA repair"/>
    <property type="evidence" value="ECO:0007669"/>
    <property type="project" value="TreeGrafter"/>
</dbReference>
<dbReference type="SUPFAM" id="SSF52540">
    <property type="entry name" value="P-loop containing nucleoside triphosphate hydrolases"/>
    <property type="match status" value="1"/>
</dbReference>
<dbReference type="Proteomes" id="UP000602124">
    <property type="component" value="Unassembled WGS sequence"/>
</dbReference>
<name>A0A934IUS7_9HYPH</name>